<dbReference type="OrthoDB" id="3364132at2759"/>
<feature type="region of interest" description="Disordered" evidence="1">
    <location>
        <begin position="267"/>
        <end position="295"/>
    </location>
</feature>
<dbReference type="VEuPathDB" id="FungiDB:JI435_052530"/>
<dbReference type="Proteomes" id="UP000663193">
    <property type="component" value="Chromosome 13"/>
</dbReference>
<reference evidence="4" key="1">
    <citation type="journal article" date="2021" name="BMC Genomics">
        <title>Chromosome-level genome assembly and manually-curated proteome of model necrotroph Parastagonospora nodorum Sn15 reveals a genome-wide trove of candidate effector homologs, and redundancy of virulence-related functions within an accessory chromosome.</title>
        <authorList>
            <person name="Bertazzoni S."/>
            <person name="Jones D.A.B."/>
            <person name="Phan H.T."/>
            <person name="Tan K.-C."/>
            <person name="Hane J.K."/>
        </authorList>
    </citation>
    <scope>NUCLEOTIDE SEQUENCE [LARGE SCALE GENOMIC DNA]</scope>
    <source>
        <strain evidence="4">SN15 / ATCC MYA-4574 / FGSC 10173)</strain>
    </source>
</reference>
<sequence length="329" mass="37408">MAVLDDVPGLDVQIAVNGEVLREHQDRDAKLSEKTVERYVEAQSNTNFEIRYAFKKGFPADRPVSMIVTIDGKDLDEPIIRPYELFEAKGHTSRGPISQQGGKWVVQPYCFAPIDIRECSTPAICDVPKTKLQTVGIITCGFYFLNNPKHNTKLLGVHKKLDVLPPISEKAIKGEALSHQAILGKTECTEEVEYFNADYADNGEPFATFHFYYRSLAALKDLHIIERTPDPLDLLEGDDTPVGQMNREQLEAIVRRFRERDDTRLRMKRERSSSETLVGDSDDIGDRYQHSDPDPDLLELRAVDLRAERKAKRVRQLPTPETEVIELDD</sequence>
<organism evidence="3 4">
    <name type="scientific">Phaeosphaeria nodorum (strain SN15 / ATCC MYA-4574 / FGSC 10173)</name>
    <name type="common">Glume blotch fungus</name>
    <name type="synonym">Parastagonospora nodorum</name>
    <dbReference type="NCBI Taxonomy" id="321614"/>
    <lineage>
        <taxon>Eukaryota</taxon>
        <taxon>Fungi</taxon>
        <taxon>Dikarya</taxon>
        <taxon>Ascomycota</taxon>
        <taxon>Pezizomycotina</taxon>
        <taxon>Dothideomycetes</taxon>
        <taxon>Pleosporomycetidae</taxon>
        <taxon>Pleosporales</taxon>
        <taxon>Pleosporineae</taxon>
        <taxon>Phaeosphaeriaceae</taxon>
        <taxon>Parastagonospora</taxon>
    </lineage>
</organism>
<dbReference type="OMA" id="HYMELIT"/>
<dbReference type="KEGG" id="pno:SNOG_05253"/>
<proteinExistence type="predicted"/>
<feature type="domain" description="DUF7918" evidence="2">
    <location>
        <begin position="9"/>
        <end position="228"/>
    </location>
</feature>
<feature type="compositionally biased region" description="Basic and acidic residues" evidence="1">
    <location>
        <begin position="284"/>
        <end position="295"/>
    </location>
</feature>
<dbReference type="RefSeq" id="XP_001795661.1">
    <property type="nucleotide sequence ID" value="XM_001795609.1"/>
</dbReference>
<evidence type="ECO:0000256" key="1">
    <source>
        <dbReference type="SAM" id="MobiDB-lite"/>
    </source>
</evidence>
<name>A0A7U2FBK2_PHANO</name>
<dbReference type="AlphaFoldDB" id="A0A7U2FBK2"/>
<evidence type="ECO:0000259" key="2">
    <source>
        <dbReference type="Pfam" id="PF25534"/>
    </source>
</evidence>
<dbReference type="EMBL" id="CP069035">
    <property type="protein sequence ID" value="QRD02282.1"/>
    <property type="molecule type" value="Genomic_DNA"/>
</dbReference>
<dbReference type="InterPro" id="IPR057678">
    <property type="entry name" value="DUF7918"/>
</dbReference>
<evidence type="ECO:0000313" key="3">
    <source>
        <dbReference type="EMBL" id="QRD02282.1"/>
    </source>
</evidence>
<dbReference type="PANTHER" id="PTHR36223">
    <property type="entry name" value="BETA-LACTAMASE-TYPE TRANSPEPTIDASE FOLD DOMAIN CONTAINING PROTEIN"/>
    <property type="match status" value="1"/>
</dbReference>
<feature type="region of interest" description="Disordered" evidence="1">
    <location>
        <begin position="309"/>
        <end position="329"/>
    </location>
</feature>
<accession>A0A7U2FBK2</accession>
<gene>
    <name evidence="3" type="ORF">JI435_052530</name>
</gene>
<evidence type="ECO:0000313" key="4">
    <source>
        <dbReference type="Proteomes" id="UP000663193"/>
    </source>
</evidence>
<keyword evidence="4" id="KW-1185">Reference proteome</keyword>
<dbReference type="PANTHER" id="PTHR36223:SF1">
    <property type="entry name" value="TRANSCRIPTION ELONGATION FACTOR EAF N-TERMINAL DOMAIN-CONTAINING PROTEIN"/>
    <property type="match status" value="1"/>
</dbReference>
<protein>
    <recommendedName>
        <fullName evidence="2">DUF7918 domain-containing protein</fullName>
    </recommendedName>
</protein>
<dbReference type="Pfam" id="PF25534">
    <property type="entry name" value="DUF7918"/>
    <property type="match status" value="1"/>
</dbReference>